<dbReference type="Pfam" id="PF25134">
    <property type="entry name" value="DUF7821"/>
    <property type="match status" value="1"/>
</dbReference>
<evidence type="ECO:0000259" key="3">
    <source>
        <dbReference type="Pfam" id="PF25134"/>
    </source>
</evidence>
<evidence type="ECO:0000256" key="1">
    <source>
        <dbReference type="SAM" id="Coils"/>
    </source>
</evidence>
<feature type="domain" description="DUF7821" evidence="3">
    <location>
        <begin position="23"/>
        <end position="200"/>
    </location>
</feature>
<dbReference type="InterPro" id="IPR046582">
    <property type="entry name" value="DUF6630"/>
</dbReference>
<dbReference type="InterPro" id="IPR056723">
    <property type="entry name" value="DUF7821"/>
</dbReference>
<organism evidence="4 5">
    <name type="scientific">Flavobacterium flevense</name>
    <dbReference type="NCBI Taxonomy" id="983"/>
    <lineage>
        <taxon>Bacteria</taxon>
        <taxon>Pseudomonadati</taxon>
        <taxon>Bacteroidota</taxon>
        <taxon>Flavobacteriia</taxon>
        <taxon>Flavobacteriales</taxon>
        <taxon>Flavobacteriaceae</taxon>
        <taxon>Flavobacterium</taxon>
    </lineage>
</organism>
<gene>
    <name evidence="4" type="ORF">FFL01_29830</name>
</gene>
<sequence>MKKFLSSLFNSKAKENDSVITFEILDKIYSYLYYENSNVSFKQKGFFDKIYVNRYNFPDSFDNPKKKSEVKSCGYSSVYQVLNELFSKIDIDPLSQDLIDENYPVDFIHIQFFSNTKGMNAVTKNILQNFIIFFCCDNGSVDSNSFRILYSNNRYFTFFIRNLLDTKYIKNNIPEIDIEKIAFKDFETVLIGICQHLGIELPKTIACPNLLFEEVTQAHFEEFSNLITRNEIADESIKKQSKNMFSKYKKAAEEYDFLENNFEFLEHVNCWNSDWKFSADDVTYFISEIINQEFIFDYPEETYSHDLFPYIQKALAKLDLALMSFDTQGDNYLFFVVNKKEIDRVVELSQIIGVSIDEL</sequence>
<feature type="coiled-coil region" evidence="1">
    <location>
        <begin position="241"/>
        <end position="268"/>
    </location>
</feature>
<evidence type="ECO:0000313" key="5">
    <source>
        <dbReference type="Proteomes" id="UP000316775"/>
    </source>
</evidence>
<dbReference type="EMBL" id="BJNP01000044">
    <property type="protein sequence ID" value="GEC73444.1"/>
    <property type="molecule type" value="Genomic_DNA"/>
</dbReference>
<protein>
    <submittedName>
        <fullName evidence="4">Uncharacterized protein</fullName>
    </submittedName>
</protein>
<evidence type="ECO:0000313" key="4">
    <source>
        <dbReference type="EMBL" id="GEC73444.1"/>
    </source>
</evidence>
<dbReference type="Proteomes" id="UP000316775">
    <property type="component" value="Unassembled WGS sequence"/>
</dbReference>
<name>A0A4Y4B3E8_9FLAO</name>
<comment type="caution">
    <text evidence="4">The sequence shown here is derived from an EMBL/GenBank/DDBJ whole genome shotgun (WGS) entry which is preliminary data.</text>
</comment>
<dbReference type="Pfam" id="PF20335">
    <property type="entry name" value="DUF6630"/>
    <property type="match status" value="1"/>
</dbReference>
<evidence type="ECO:0000259" key="2">
    <source>
        <dbReference type="Pfam" id="PF20335"/>
    </source>
</evidence>
<dbReference type="OrthoDB" id="1373652at2"/>
<dbReference type="AlphaFoldDB" id="A0A4Y4B3E8"/>
<keyword evidence="1" id="KW-0175">Coiled coil</keyword>
<feature type="domain" description="DUF6630" evidence="2">
    <location>
        <begin position="220"/>
        <end position="357"/>
    </location>
</feature>
<dbReference type="STRING" id="983.SAMN05443543_108194"/>
<dbReference type="RefSeq" id="WP_073246112.1">
    <property type="nucleotide sequence ID" value="NZ_BJNP01000044.1"/>
</dbReference>
<proteinExistence type="predicted"/>
<reference evidence="4 5" key="1">
    <citation type="submission" date="2019-06" db="EMBL/GenBank/DDBJ databases">
        <title>Whole genome shotgun sequence of Flavobacterium flevense NBRC 14960.</title>
        <authorList>
            <person name="Hosoyama A."/>
            <person name="Uohara A."/>
            <person name="Ohji S."/>
            <person name="Ichikawa N."/>
        </authorList>
    </citation>
    <scope>NUCLEOTIDE SEQUENCE [LARGE SCALE GENOMIC DNA]</scope>
    <source>
        <strain evidence="4 5">NBRC 14960</strain>
    </source>
</reference>
<accession>A0A4Y4B3E8</accession>
<keyword evidence="5" id="KW-1185">Reference proteome</keyword>